<dbReference type="Proteomes" id="UP000031938">
    <property type="component" value="Unassembled WGS sequence"/>
</dbReference>
<dbReference type="InterPro" id="IPR006061">
    <property type="entry name" value="SBP_1_CS"/>
</dbReference>
<accession>A0A0C2R2Z7</accession>
<dbReference type="Pfam" id="PF13416">
    <property type="entry name" value="SBP_bac_8"/>
    <property type="match status" value="1"/>
</dbReference>
<dbReference type="PANTHER" id="PTHR30006:SF24">
    <property type="entry name" value="SLL0237 PROTEIN"/>
    <property type="match status" value="1"/>
</dbReference>
<keyword evidence="2" id="KW-0813">Transport</keyword>
<dbReference type="InterPro" id="IPR006059">
    <property type="entry name" value="SBP"/>
</dbReference>
<evidence type="ECO:0000256" key="3">
    <source>
        <dbReference type="ARBA" id="ARBA00022496"/>
    </source>
</evidence>
<evidence type="ECO:0000256" key="6">
    <source>
        <dbReference type="ARBA" id="ARBA00023004"/>
    </source>
</evidence>
<comment type="similarity">
    <text evidence="1">Belongs to the bacterial solute-binding protein 1 family.</text>
</comment>
<feature type="binding site" evidence="8">
    <location>
        <position position="245"/>
    </location>
    <ligand>
        <name>Fe cation</name>
        <dbReference type="ChEBI" id="CHEBI:24875"/>
    </ligand>
</feature>
<dbReference type="GO" id="GO:0055085">
    <property type="term" value="P:transmembrane transport"/>
    <property type="evidence" value="ECO:0007669"/>
    <property type="project" value="InterPro"/>
</dbReference>
<keyword evidence="3" id="KW-0410">Iron transport</keyword>
<evidence type="ECO:0000256" key="2">
    <source>
        <dbReference type="ARBA" id="ARBA00022448"/>
    </source>
</evidence>
<dbReference type="OrthoDB" id="9769319at2"/>
<protein>
    <submittedName>
        <fullName evidence="10">Iron transporter</fullName>
    </submittedName>
</protein>
<dbReference type="SUPFAM" id="SSF53850">
    <property type="entry name" value="Periplasmic binding protein-like II"/>
    <property type="match status" value="1"/>
</dbReference>
<dbReference type="PIRSF" id="PIRSF002825">
    <property type="entry name" value="CfbpA"/>
    <property type="match status" value="1"/>
</dbReference>
<feature type="chain" id="PRO_5039648996" evidence="9">
    <location>
        <begin position="24"/>
        <end position="364"/>
    </location>
</feature>
<feature type="signal peptide" evidence="9">
    <location>
        <begin position="1"/>
        <end position="23"/>
    </location>
</feature>
<dbReference type="AlphaFoldDB" id="A0A0C2R2Z7"/>
<dbReference type="EMBL" id="JXRP01000019">
    <property type="protein sequence ID" value="KIL44635.1"/>
    <property type="molecule type" value="Genomic_DNA"/>
</dbReference>
<keyword evidence="4 8" id="KW-0479">Metal-binding</keyword>
<dbReference type="PROSITE" id="PS01037">
    <property type="entry name" value="SBP_BACTERIAL_1"/>
    <property type="match status" value="1"/>
</dbReference>
<evidence type="ECO:0000256" key="4">
    <source>
        <dbReference type="ARBA" id="ARBA00022723"/>
    </source>
</evidence>
<keyword evidence="6 8" id="KW-0408">Iron</keyword>
<feature type="binding site" evidence="8">
    <location>
        <position position="246"/>
    </location>
    <ligand>
        <name>Fe cation</name>
        <dbReference type="ChEBI" id="CHEBI:24875"/>
    </ligand>
</feature>
<dbReference type="PROSITE" id="PS51257">
    <property type="entry name" value="PROKAR_LIPOPROTEIN"/>
    <property type="match status" value="1"/>
</dbReference>
<evidence type="ECO:0000256" key="1">
    <source>
        <dbReference type="ARBA" id="ARBA00008520"/>
    </source>
</evidence>
<name>A0A0C2R2Z7_9BACL</name>
<organism evidence="10 11">
    <name type="scientific">Jeotgalibacillus soli</name>
    <dbReference type="NCBI Taxonomy" id="889306"/>
    <lineage>
        <taxon>Bacteria</taxon>
        <taxon>Bacillati</taxon>
        <taxon>Bacillota</taxon>
        <taxon>Bacilli</taxon>
        <taxon>Bacillales</taxon>
        <taxon>Caryophanaceae</taxon>
        <taxon>Jeotgalibacillus</taxon>
    </lineage>
</organism>
<dbReference type="GO" id="GO:0046872">
    <property type="term" value="F:metal ion binding"/>
    <property type="evidence" value="ECO:0007669"/>
    <property type="project" value="UniProtKB-KW"/>
</dbReference>
<dbReference type="InterPro" id="IPR026045">
    <property type="entry name" value="Ferric-bd"/>
</dbReference>
<dbReference type="RefSeq" id="WP_041090562.1">
    <property type="nucleotide sequence ID" value="NZ_JXRP01000019.1"/>
</dbReference>
<keyword evidence="7" id="KW-0406">Ion transport</keyword>
<evidence type="ECO:0000256" key="9">
    <source>
        <dbReference type="SAM" id="SignalP"/>
    </source>
</evidence>
<evidence type="ECO:0000256" key="5">
    <source>
        <dbReference type="ARBA" id="ARBA00022729"/>
    </source>
</evidence>
<dbReference type="PANTHER" id="PTHR30006">
    <property type="entry name" value="THIAMINE-BINDING PERIPLASMIC PROTEIN-RELATED"/>
    <property type="match status" value="1"/>
</dbReference>
<evidence type="ECO:0000256" key="7">
    <source>
        <dbReference type="ARBA" id="ARBA00023065"/>
    </source>
</evidence>
<dbReference type="Gene3D" id="3.40.190.10">
    <property type="entry name" value="Periplasmic binding protein-like II"/>
    <property type="match status" value="2"/>
</dbReference>
<evidence type="ECO:0000313" key="10">
    <source>
        <dbReference type="EMBL" id="KIL44635.1"/>
    </source>
</evidence>
<evidence type="ECO:0000256" key="8">
    <source>
        <dbReference type="PIRSR" id="PIRSR002825-1"/>
    </source>
</evidence>
<keyword evidence="11" id="KW-1185">Reference proteome</keyword>
<sequence length="364" mass="39987">MNVRKLWLIAILALLAVVMVACGSDSADEAASGSVDTNSDEAVKASEELEGELVIYSSRKEEFVQPILDKFTEQTGVEVHLLATDETVVNRIVEEQVNPQADIFFSNDTAAMEYLHLEGILQPYEGEDAKVIDEKYRASDNSWIGLSARTRGFIYNKDLISEEEMPQTIEELADPKWDGQYAITRGGNGSMIAHVAALRAEWGDDKTAEWLQESGKNAGAVLSGHGDIRKAVGAGEFKFGLVNNYYYHQQLAEAEGNNVGFIYPDQGEDEMGAFVNAAGIGFINGAPNPENAEAFISFMLEEDNMKDFAFNSKEVPLHPDVEAVPEALPISEYKTMDIPLSELGPVWNDAKQLIEQSGLPLEVQ</sequence>
<comment type="caution">
    <text evidence="10">The sequence shown here is derived from an EMBL/GenBank/DDBJ whole genome shotgun (WGS) entry which is preliminary data.</text>
</comment>
<reference evidence="10 11" key="1">
    <citation type="submission" date="2015-01" db="EMBL/GenBank/DDBJ databases">
        <title>Genome sequencing of Jeotgalibacillus soli.</title>
        <authorList>
            <person name="Goh K.M."/>
            <person name="Chan K.-G."/>
            <person name="Yaakop A.S."/>
            <person name="Ee R."/>
            <person name="Gan H.M."/>
            <person name="Chan C.S."/>
        </authorList>
    </citation>
    <scope>NUCLEOTIDE SEQUENCE [LARGE SCALE GENOMIC DNA]</scope>
    <source>
        <strain evidence="10 11">P9</strain>
    </source>
</reference>
<proteinExistence type="inferred from homology"/>
<dbReference type="STRING" id="889306.KP78_35990"/>
<keyword evidence="5 9" id="KW-0732">Signal</keyword>
<gene>
    <name evidence="10" type="ORF">KP78_35990</name>
</gene>
<dbReference type="PATRIC" id="fig|889306.3.peg.3615"/>
<dbReference type="GO" id="GO:0006826">
    <property type="term" value="P:iron ion transport"/>
    <property type="evidence" value="ECO:0007669"/>
    <property type="project" value="UniProtKB-KW"/>
</dbReference>
<evidence type="ECO:0000313" key="11">
    <source>
        <dbReference type="Proteomes" id="UP000031938"/>
    </source>
</evidence>